<keyword evidence="3" id="KW-1185">Reference proteome</keyword>
<dbReference type="InterPro" id="IPR029063">
    <property type="entry name" value="SAM-dependent_MTases_sf"/>
</dbReference>
<name>A0ABU6J303_9BURK</name>
<sequence>MNNTYARHAAICAKFYELAVDRHAVEDFIFQRSGVKPGHRALFVGGMFEIASCLFRHGVDLTVVDYSAEMVSVGRKHLPDVKVEVADLRSLPFENEFDFVFVVGRVFTHMISDEDLRLAVRSCHKALRRSGKLFFDNYEDSKIGLTNYFNGELCVRDETAEIRRRSTTTRLSDSPLVVLWEATYTGILDGKPIEFCDAIEHRAWSRGEIQPFLKQAGFELLAQGDNFDETSFFTLAKAL</sequence>
<evidence type="ECO:0000313" key="2">
    <source>
        <dbReference type="EMBL" id="MEC4717687.1"/>
    </source>
</evidence>
<dbReference type="RefSeq" id="WP_326504439.1">
    <property type="nucleotide sequence ID" value="NZ_JAWIIV010000001.1"/>
</dbReference>
<dbReference type="Proteomes" id="UP001352263">
    <property type="component" value="Unassembled WGS sequence"/>
</dbReference>
<organism evidence="2 3">
    <name type="scientific">Noviherbaspirillum album</name>
    <dbReference type="NCBI Taxonomy" id="3080276"/>
    <lineage>
        <taxon>Bacteria</taxon>
        <taxon>Pseudomonadati</taxon>
        <taxon>Pseudomonadota</taxon>
        <taxon>Betaproteobacteria</taxon>
        <taxon>Burkholderiales</taxon>
        <taxon>Oxalobacteraceae</taxon>
        <taxon>Noviherbaspirillum</taxon>
    </lineage>
</organism>
<evidence type="ECO:0000259" key="1">
    <source>
        <dbReference type="Pfam" id="PF13649"/>
    </source>
</evidence>
<proteinExistence type="predicted"/>
<evidence type="ECO:0000313" key="3">
    <source>
        <dbReference type="Proteomes" id="UP001352263"/>
    </source>
</evidence>
<feature type="domain" description="Methyltransferase" evidence="1">
    <location>
        <begin position="55"/>
        <end position="131"/>
    </location>
</feature>
<dbReference type="GO" id="GO:0032259">
    <property type="term" value="P:methylation"/>
    <property type="evidence" value="ECO:0007669"/>
    <property type="project" value="UniProtKB-KW"/>
</dbReference>
<comment type="caution">
    <text evidence="2">The sequence shown here is derived from an EMBL/GenBank/DDBJ whole genome shotgun (WGS) entry which is preliminary data.</text>
</comment>
<keyword evidence="2" id="KW-0808">Transferase</keyword>
<accession>A0ABU6J303</accession>
<reference evidence="2 3" key="1">
    <citation type="submission" date="2023-10" db="EMBL/GenBank/DDBJ databases">
        <title>Noviherbaspirillum sp. CPCC 100848 genome assembly.</title>
        <authorList>
            <person name="Li X.Y."/>
            <person name="Fang X.M."/>
        </authorList>
    </citation>
    <scope>NUCLEOTIDE SEQUENCE [LARGE SCALE GENOMIC DNA]</scope>
    <source>
        <strain evidence="2 3">CPCC 100848</strain>
    </source>
</reference>
<protein>
    <submittedName>
        <fullName evidence="2">Class I SAM-dependent methyltransferase</fullName>
    </submittedName>
</protein>
<dbReference type="Pfam" id="PF13649">
    <property type="entry name" value="Methyltransf_25"/>
    <property type="match status" value="1"/>
</dbReference>
<dbReference type="GO" id="GO:0008168">
    <property type="term" value="F:methyltransferase activity"/>
    <property type="evidence" value="ECO:0007669"/>
    <property type="project" value="UniProtKB-KW"/>
</dbReference>
<dbReference type="EMBL" id="JAWIIV010000001">
    <property type="protein sequence ID" value="MEC4717687.1"/>
    <property type="molecule type" value="Genomic_DNA"/>
</dbReference>
<gene>
    <name evidence="2" type="ORF">RY831_00830</name>
</gene>
<dbReference type="Gene3D" id="3.40.50.150">
    <property type="entry name" value="Vaccinia Virus protein VP39"/>
    <property type="match status" value="1"/>
</dbReference>
<dbReference type="SUPFAM" id="SSF53335">
    <property type="entry name" value="S-adenosyl-L-methionine-dependent methyltransferases"/>
    <property type="match status" value="1"/>
</dbReference>
<dbReference type="InterPro" id="IPR041698">
    <property type="entry name" value="Methyltransf_25"/>
</dbReference>
<keyword evidence="2" id="KW-0489">Methyltransferase</keyword>